<evidence type="ECO:0000313" key="4">
    <source>
        <dbReference type="EMBL" id="KDO85911.1"/>
    </source>
</evidence>
<dbReference type="EMBL" id="KK784873">
    <property type="protein sequence ID" value="KDO85911.1"/>
    <property type="molecule type" value="Genomic_DNA"/>
</dbReference>
<evidence type="ECO:0000256" key="2">
    <source>
        <dbReference type="ARBA" id="ARBA00022801"/>
    </source>
</evidence>
<comment type="similarity">
    <text evidence="1">Belongs to the 'GDXG' lipolytic enzyme family.</text>
</comment>
<evidence type="ECO:0000256" key="1">
    <source>
        <dbReference type="ARBA" id="ARBA00010515"/>
    </source>
</evidence>
<dbReference type="Gene3D" id="3.40.50.1820">
    <property type="entry name" value="alpha/beta hydrolase"/>
    <property type="match status" value="1"/>
</dbReference>
<evidence type="ECO:0000259" key="3">
    <source>
        <dbReference type="Pfam" id="PF07859"/>
    </source>
</evidence>
<name>A0A067HDK8_CITSI</name>
<dbReference type="Pfam" id="PF07859">
    <property type="entry name" value="Abhydrolase_3"/>
    <property type="match status" value="1"/>
</dbReference>
<dbReference type="GO" id="GO:0016787">
    <property type="term" value="F:hydrolase activity"/>
    <property type="evidence" value="ECO:0007669"/>
    <property type="project" value="UniProtKB-KW"/>
</dbReference>
<keyword evidence="5" id="KW-1185">Reference proteome</keyword>
<proteinExistence type="inferred from homology"/>
<dbReference type="InterPro" id="IPR029058">
    <property type="entry name" value="AB_hydrolase_fold"/>
</dbReference>
<dbReference type="SUPFAM" id="SSF53474">
    <property type="entry name" value="alpha/beta-Hydrolases"/>
    <property type="match status" value="1"/>
</dbReference>
<evidence type="ECO:0000313" key="5">
    <source>
        <dbReference type="Proteomes" id="UP000027120"/>
    </source>
</evidence>
<organism evidence="4 5">
    <name type="scientific">Citrus sinensis</name>
    <name type="common">Sweet orange</name>
    <name type="synonym">Citrus aurantium var. sinensis</name>
    <dbReference type="NCBI Taxonomy" id="2711"/>
    <lineage>
        <taxon>Eukaryota</taxon>
        <taxon>Viridiplantae</taxon>
        <taxon>Streptophyta</taxon>
        <taxon>Embryophyta</taxon>
        <taxon>Tracheophyta</taxon>
        <taxon>Spermatophyta</taxon>
        <taxon>Magnoliopsida</taxon>
        <taxon>eudicotyledons</taxon>
        <taxon>Gunneridae</taxon>
        <taxon>Pentapetalae</taxon>
        <taxon>rosids</taxon>
        <taxon>malvids</taxon>
        <taxon>Sapindales</taxon>
        <taxon>Rutaceae</taxon>
        <taxon>Aurantioideae</taxon>
        <taxon>Citrus</taxon>
    </lineage>
</organism>
<reference evidence="4 5" key="1">
    <citation type="submission" date="2014-04" db="EMBL/GenBank/DDBJ databases">
        <authorList>
            <consortium name="International Citrus Genome Consortium"/>
            <person name="Gmitter F."/>
            <person name="Chen C."/>
            <person name="Farmerie W."/>
            <person name="Harkins T."/>
            <person name="Desany B."/>
            <person name="Mohiuddin M."/>
            <person name="Kodira C."/>
            <person name="Borodovsky M."/>
            <person name="Lomsadze A."/>
            <person name="Burns P."/>
            <person name="Jenkins J."/>
            <person name="Prochnik S."/>
            <person name="Shu S."/>
            <person name="Chapman J."/>
            <person name="Pitluck S."/>
            <person name="Schmutz J."/>
            <person name="Rokhsar D."/>
        </authorList>
    </citation>
    <scope>NUCLEOTIDE SEQUENCE</scope>
</reference>
<dbReference type="InterPro" id="IPR002168">
    <property type="entry name" value="Lipase_GDXG_HIS_AS"/>
</dbReference>
<feature type="domain" description="Alpha/beta hydrolase fold-3" evidence="3">
    <location>
        <begin position="78"/>
        <end position="297"/>
    </location>
</feature>
<accession>A0A067HDK8</accession>
<dbReference type="PaxDb" id="2711-XP_006490960.1"/>
<dbReference type="eggNOG" id="KOG1515">
    <property type="taxonomic scope" value="Eukaryota"/>
</dbReference>
<dbReference type="SMR" id="A0A067HDK8"/>
<gene>
    <name evidence="4" type="ORF">CISIN_1g019460mg</name>
</gene>
<dbReference type="InterPro" id="IPR013094">
    <property type="entry name" value="AB_hydrolase_3"/>
</dbReference>
<dbReference type="PANTHER" id="PTHR23024:SF113">
    <property type="entry name" value="CARBOXYLESTERASE 8-RELATED"/>
    <property type="match status" value="1"/>
</dbReference>
<dbReference type="PANTHER" id="PTHR23024">
    <property type="entry name" value="ARYLACETAMIDE DEACETYLASE"/>
    <property type="match status" value="1"/>
</dbReference>
<dbReference type="Proteomes" id="UP000027120">
    <property type="component" value="Unassembled WGS sequence"/>
</dbReference>
<sequence>MAEEQIQCSVDPFELLKISLNSDGSLTRHNKFPTVPPSASITDQLALSKDVPLNPQNKTFLRLFKPKDIPPNTKLPLIIYFHGGGYILFSADAFIFHNSCCQLAAFIPALILSVDYRLAPEHRLPAAFDDAMESIQWVRDQALGDPWLRDYADLSKCFLMGSSSGGGIAYHAGLRALDLDADHLSPVKIVGLVLNQPFFGGVQRTESEKRMIDDKLCPLSATDLMWDLSLPKGADRDHEYCNPIASVETNDKIGRLPSCFVGGREGDPLIDRQKELSKMLEARGVHVVPQFDDGYHACELFDPSKAEALYKAVQEFVNDVCARQPEHNNARAAASNKPSL</sequence>
<protein>
    <recommendedName>
        <fullName evidence="3">Alpha/beta hydrolase fold-3 domain-containing protein</fullName>
    </recommendedName>
</protein>
<dbReference type="InterPro" id="IPR050466">
    <property type="entry name" value="Carboxylest/Gibb_receptor"/>
</dbReference>
<keyword evidence="2" id="KW-0378">Hydrolase</keyword>
<dbReference type="PROSITE" id="PS01173">
    <property type="entry name" value="LIPASE_GDXG_HIS"/>
    <property type="match status" value="1"/>
</dbReference>
<dbReference type="AlphaFoldDB" id="A0A067HDK8"/>